<evidence type="ECO:0000256" key="1">
    <source>
        <dbReference type="PROSITE-ProRule" id="PRU00339"/>
    </source>
</evidence>
<dbReference type="Pfam" id="PF02810">
    <property type="entry name" value="SEC-C"/>
    <property type="match status" value="1"/>
</dbReference>
<protein>
    <submittedName>
        <fullName evidence="2">Uncharacterized protein</fullName>
    </submittedName>
</protein>
<comment type="caution">
    <text evidence="2">The sequence shown here is derived from an EMBL/GenBank/DDBJ whole genome shotgun (WGS) entry which is preliminary data.</text>
</comment>
<feature type="repeat" description="TPR" evidence="1">
    <location>
        <begin position="492"/>
        <end position="525"/>
    </location>
</feature>
<dbReference type="SUPFAM" id="SSF48452">
    <property type="entry name" value="TPR-like"/>
    <property type="match status" value="1"/>
</dbReference>
<sequence length="642" mass="73224">MNVRKEREMLSGRINRNDPCPCGSGKKYKKCCGSKDVIVISDRMEGEIIALQGEAIEFAKHVFGEQLQESFELEDLPHFDKEERDFYEFVHMFWFTAFGELDSGERIIDLFIEEMLPVLKNSYLKDILQKWDKPFAFAGIIKERADNKLLIEDALSGQAFTVTILESYRDIEAGCFAFAMLLPYLDHHVFFPAPFDLDGKFNDSYNDFLLKEYRDTRMEDPQEFLWEFFLELMEEAPRAAAMSAYEWPNEGAAEVADLFTEDMEQEGEDSLIIELGITLWMKYIEKTGKKPKKAGIYVAGLRYLVGTLANPSGPAYTQKQLGTLYGVSAASISNAYGEIYHAIEEVLEEIFQAELQEPESLMESEMMIQDLMGLVGEQEFENEEELDVFLQGLLDKPLPKKASATKKGKAQEIMYEAFEASGAKRYKLAKEALDLNPLNSDAYNILAEKEDLPEAAKLFKKGMDAGQKDIGNGFFEENKGHFWGLVETRPFMRAKANYAQALHALGSLPEAIGHFEELLELNPYDNQGIRYMLFPAFCESSQYKKARRLLEAYPEEMAAGLFNQVLLELLEKGFTSKAAALLKKAKKHNPHASDYLSGKKKMPREVPDYYSWGDKNEAITYADGHLHLWQEIPGIQTWLQNN</sequence>
<evidence type="ECO:0000313" key="3">
    <source>
        <dbReference type="Proteomes" id="UP000323732"/>
    </source>
</evidence>
<reference evidence="2 3" key="1">
    <citation type="submission" date="2019-08" db="EMBL/GenBank/DDBJ databases">
        <title>Bacillus genomes from the desert of Cuatro Cienegas, Coahuila.</title>
        <authorList>
            <person name="Olmedo-Alvarez G."/>
        </authorList>
    </citation>
    <scope>NUCLEOTIDE SEQUENCE [LARGE SCALE GENOMIC DNA]</scope>
    <source>
        <strain evidence="2 3">CH37_1T</strain>
    </source>
</reference>
<proteinExistence type="predicted"/>
<dbReference type="EMBL" id="VTES01000003">
    <property type="protein sequence ID" value="TYS63740.1"/>
    <property type="molecule type" value="Genomic_DNA"/>
</dbReference>
<accession>A0A5D4SKM6</accession>
<dbReference type="InterPro" id="IPR004027">
    <property type="entry name" value="SEC_C_motif"/>
</dbReference>
<dbReference type="InterPro" id="IPR011990">
    <property type="entry name" value="TPR-like_helical_dom_sf"/>
</dbReference>
<name>A0A5D4SKM6_9BACI</name>
<dbReference type="AlphaFoldDB" id="A0A5D4SKM6"/>
<dbReference type="PROSITE" id="PS50005">
    <property type="entry name" value="TPR"/>
    <property type="match status" value="1"/>
</dbReference>
<evidence type="ECO:0000313" key="2">
    <source>
        <dbReference type="EMBL" id="TYS63740.1"/>
    </source>
</evidence>
<dbReference type="Gene3D" id="3.10.450.50">
    <property type="match status" value="1"/>
</dbReference>
<gene>
    <name evidence="2" type="ORF">FZD47_09465</name>
</gene>
<dbReference type="Proteomes" id="UP000323732">
    <property type="component" value="Unassembled WGS sequence"/>
</dbReference>
<dbReference type="Gene3D" id="1.25.40.10">
    <property type="entry name" value="Tetratricopeptide repeat domain"/>
    <property type="match status" value="1"/>
</dbReference>
<dbReference type="SUPFAM" id="SSF103642">
    <property type="entry name" value="Sec-C motif"/>
    <property type="match status" value="1"/>
</dbReference>
<organism evidence="2 3">
    <name type="scientific">Bacillus infantis</name>
    <dbReference type="NCBI Taxonomy" id="324767"/>
    <lineage>
        <taxon>Bacteria</taxon>
        <taxon>Bacillati</taxon>
        <taxon>Bacillota</taxon>
        <taxon>Bacilli</taxon>
        <taxon>Bacillales</taxon>
        <taxon>Bacillaceae</taxon>
        <taxon>Bacillus</taxon>
    </lineage>
</organism>
<dbReference type="InterPro" id="IPR019734">
    <property type="entry name" value="TPR_rpt"/>
</dbReference>
<keyword evidence="1" id="KW-0802">TPR repeat</keyword>